<protein>
    <submittedName>
        <fullName evidence="13">Cytochrome b561/ferric reductase transmembrane protein family</fullName>
    </submittedName>
</protein>
<keyword evidence="5 11" id="KW-0812">Transmembrane</keyword>
<reference evidence="13 14" key="1">
    <citation type="journal article" date="2018" name="Mol. Plant">
        <title>The genome of Artemisia annua provides insight into the evolution of Asteraceae family and artemisinin biosynthesis.</title>
        <authorList>
            <person name="Shen Q."/>
            <person name="Zhang L."/>
            <person name="Liao Z."/>
            <person name="Wang S."/>
            <person name="Yan T."/>
            <person name="Shi P."/>
            <person name="Liu M."/>
            <person name="Fu X."/>
            <person name="Pan Q."/>
            <person name="Wang Y."/>
            <person name="Lv Z."/>
            <person name="Lu X."/>
            <person name="Zhang F."/>
            <person name="Jiang W."/>
            <person name="Ma Y."/>
            <person name="Chen M."/>
            <person name="Hao X."/>
            <person name="Li L."/>
            <person name="Tang Y."/>
            <person name="Lv G."/>
            <person name="Zhou Y."/>
            <person name="Sun X."/>
            <person name="Brodelius P.E."/>
            <person name="Rose J.K.C."/>
            <person name="Tang K."/>
        </authorList>
    </citation>
    <scope>NUCLEOTIDE SEQUENCE [LARGE SCALE GENOMIC DNA]</scope>
    <source>
        <strain evidence="14">cv. Huhao1</strain>
        <tissue evidence="13">Leaf</tissue>
    </source>
</reference>
<dbReference type="PANTHER" id="PTHR10106:SF15">
    <property type="entry name" value="TRANSMEMBRANE ASCORBATE FERRIREDUCTASE 3-RELATED"/>
    <property type="match status" value="1"/>
</dbReference>
<dbReference type="GO" id="GO:0046872">
    <property type="term" value="F:metal ion binding"/>
    <property type="evidence" value="ECO:0007669"/>
    <property type="project" value="UniProtKB-KW"/>
</dbReference>
<dbReference type="InterPro" id="IPR006593">
    <property type="entry name" value="Cyt_b561/ferric_Rdtase_TM"/>
</dbReference>
<evidence type="ECO:0000256" key="7">
    <source>
        <dbReference type="ARBA" id="ARBA00022982"/>
    </source>
</evidence>
<dbReference type="PANTHER" id="PTHR10106">
    <property type="entry name" value="CYTOCHROME B561-RELATED"/>
    <property type="match status" value="1"/>
</dbReference>
<dbReference type="Proteomes" id="UP000245207">
    <property type="component" value="Unassembled WGS sequence"/>
</dbReference>
<keyword evidence="10 11" id="KW-0472">Membrane</keyword>
<dbReference type="FunFam" id="1.20.120.1770:FF:000005">
    <property type="entry name" value="Probable transmembrane ascorbate ferrireductase 3"/>
    <property type="match status" value="1"/>
</dbReference>
<dbReference type="STRING" id="35608.A0A2U1MNM8"/>
<feature type="transmembrane region" description="Helical" evidence="11">
    <location>
        <begin position="196"/>
        <end position="216"/>
    </location>
</feature>
<dbReference type="AlphaFoldDB" id="A0A2U1MNM8"/>
<feature type="transmembrane region" description="Helical" evidence="11">
    <location>
        <begin position="54"/>
        <end position="74"/>
    </location>
</feature>
<evidence type="ECO:0000313" key="13">
    <source>
        <dbReference type="EMBL" id="PWA62847.1"/>
    </source>
</evidence>
<keyword evidence="14" id="KW-1185">Reference proteome</keyword>
<evidence type="ECO:0000256" key="8">
    <source>
        <dbReference type="ARBA" id="ARBA00022989"/>
    </source>
</evidence>
<evidence type="ECO:0000256" key="11">
    <source>
        <dbReference type="SAM" id="Phobius"/>
    </source>
</evidence>
<organism evidence="13 14">
    <name type="scientific">Artemisia annua</name>
    <name type="common">Sweet wormwood</name>
    <dbReference type="NCBI Taxonomy" id="35608"/>
    <lineage>
        <taxon>Eukaryota</taxon>
        <taxon>Viridiplantae</taxon>
        <taxon>Streptophyta</taxon>
        <taxon>Embryophyta</taxon>
        <taxon>Tracheophyta</taxon>
        <taxon>Spermatophyta</taxon>
        <taxon>Magnoliopsida</taxon>
        <taxon>eudicotyledons</taxon>
        <taxon>Gunneridae</taxon>
        <taxon>Pentapetalae</taxon>
        <taxon>asterids</taxon>
        <taxon>campanulids</taxon>
        <taxon>Asterales</taxon>
        <taxon>Asteraceae</taxon>
        <taxon>Asteroideae</taxon>
        <taxon>Anthemideae</taxon>
        <taxon>Artemisiinae</taxon>
        <taxon>Artemisia</taxon>
    </lineage>
</organism>
<feature type="transmembrane region" description="Helical" evidence="11">
    <location>
        <begin position="167"/>
        <end position="184"/>
    </location>
</feature>
<proteinExistence type="predicted"/>
<dbReference type="OrthoDB" id="907479at2759"/>
<feature type="transmembrane region" description="Helical" evidence="11">
    <location>
        <begin position="12"/>
        <end position="34"/>
    </location>
</feature>
<comment type="caution">
    <text evidence="13">The sequence shown here is derived from an EMBL/GenBank/DDBJ whole genome shotgun (WGS) entry which is preliminary data.</text>
</comment>
<keyword evidence="4" id="KW-0349">Heme</keyword>
<feature type="transmembrane region" description="Helical" evidence="11">
    <location>
        <begin position="125"/>
        <end position="146"/>
    </location>
</feature>
<evidence type="ECO:0000256" key="5">
    <source>
        <dbReference type="ARBA" id="ARBA00022692"/>
    </source>
</evidence>
<evidence type="ECO:0000256" key="9">
    <source>
        <dbReference type="ARBA" id="ARBA00023004"/>
    </source>
</evidence>
<evidence type="ECO:0000256" key="3">
    <source>
        <dbReference type="ARBA" id="ARBA00022448"/>
    </source>
</evidence>
<evidence type="ECO:0000256" key="10">
    <source>
        <dbReference type="ARBA" id="ARBA00023136"/>
    </source>
</evidence>
<dbReference type="CDD" id="cd08766">
    <property type="entry name" value="Cyt_b561_ACYB-1_like"/>
    <property type="match status" value="1"/>
</dbReference>
<keyword evidence="7" id="KW-0249">Electron transport</keyword>
<accession>A0A2U1MNM8</accession>
<evidence type="ECO:0000256" key="2">
    <source>
        <dbReference type="ARBA" id="ARBA00004141"/>
    </source>
</evidence>
<evidence type="ECO:0000256" key="6">
    <source>
        <dbReference type="ARBA" id="ARBA00022723"/>
    </source>
</evidence>
<keyword evidence="6" id="KW-0479">Metal-binding</keyword>
<dbReference type="SMART" id="SM00665">
    <property type="entry name" value="B561"/>
    <property type="match status" value="1"/>
</dbReference>
<sequence>MDNPVTSFWRTAYNITISAHLFGILANILMLIWLLHYREGLDLDSSNPYRIFNVHPFLMFFGFIFLTGEAMMAYKTVPAPRETQKYLHMFLNLSALVLGIVGIHATFKFHDKMNIVDMYSLHSWIGIGTFCMFILQWLFGFSLFVFPKASGFTRARLAPWHVSGGRVLLYMAICAAETGLMQKFTFMQLTNNNESYLINFLALAILLFGITVDLSVSLGRFA</sequence>
<dbReference type="GO" id="GO:0016491">
    <property type="term" value="F:oxidoreductase activity"/>
    <property type="evidence" value="ECO:0007669"/>
    <property type="project" value="InterPro"/>
</dbReference>
<dbReference type="GO" id="GO:0016020">
    <property type="term" value="C:membrane"/>
    <property type="evidence" value="ECO:0007669"/>
    <property type="project" value="UniProtKB-SubCell"/>
</dbReference>
<evidence type="ECO:0000256" key="4">
    <source>
        <dbReference type="ARBA" id="ARBA00022617"/>
    </source>
</evidence>
<gene>
    <name evidence="13" type="ORF">CTI12_AA357550</name>
</gene>
<keyword evidence="8 11" id="KW-1133">Transmembrane helix</keyword>
<dbReference type="PROSITE" id="PS50939">
    <property type="entry name" value="CYTOCHROME_B561"/>
    <property type="match status" value="1"/>
</dbReference>
<name>A0A2U1MNM8_ARTAN</name>
<comment type="cofactor">
    <cofactor evidence="1">
        <name>heme b</name>
        <dbReference type="ChEBI" id="CHEBI:60344"/>
    </cofactor>
</comment>
<comment type="subcellular location">
    <subcellularLocation>
        <location evidence="2">Membrane</location>
        <topology evidence="2">Multi-pass membrane protein</topology>
    </subcellularLocation>
</comment>
<feature type="transmembrane region" description="Helical" evidence="11">
    <location>
        <begin position="86"/>
        <end position="105"/>
    </location>
</feature>
<keyword evidence="3" id="KW-0813">Transport</keyword>
<dbReference type="EMBL" id="PKPP01004772">
    <property type="protein sequence ID" value="PWA62847.1"/>
    <property type="molecule type" value="Genomic_DNA"/>
</dbReference>
<dbReference type="Pfam" id="PF03188">
    <property type="entry name" value="Cytochrom_B561"/>
    <property type="match status" value="1"/>
</dbReference>
<dbReference type="InterPro" id="IPR043205">
    <property type="entry name" value="CYB561/CYBRD1-like"/>
</dbReference>
<evidence type="ECO:0000313" key="14">
    <source>
        <dbReference type="Proteomes" id="UP000245207"/>
    </source>
</evidence>
<feature type="domain" description="Cytochrome b561" evidence="12">
    <location>
        <begin position="18"/>
        <end position="217"/>
    </location>
</feature>
<dbReference type="Gene3D" id="1.20.120.1770">
    <property type="match status" value="1"/>
</dbReference>
<keyword evidence="9" id="KW-0408">Iron</keyword>
<evidence type="ECO:0000259" key="12">
    <source>
        <dbReference type="PROSITE" id="PS50939"/>
    </source>
</evidence>
<evidence type="ECO:0000256" key="1">
    <source>
        <dbReference type="ARBA" id="ARBA00001970"/>
    </source>
</evidence>